<evidence type="ECO:0000313" key="2">
    <source>
        <dbReference type="EMBL" id="MYN69596.1"/>
    </source>
</evidence>
<dbReference type="AlphaFoldDB" id="A0A6L8MWY6"/>
<proteinExistence type="predicted"/>
<evidence type="ECO:0000313" key="3">
    <source>
        <dbReference type="Proteomes" id="UP000483765"/>
    </source>
</evidence>
<gene>
    <name evidence="2" type="ORF">GLP18_04995</name>
</gene>
<accession>A0A6L8MWY6</accession>
<comment type="caution">
    <text evidence="2">The sequence shown here is derived from an EMBL/GenBank/DDBJ whole genome shotgun (WGS) entry which is preliminary data.</text>
</comment>
<organism evidence="2 3">
    <name type="scientific">Streptococcus suis</name>
    <dbReference type="NCBI Taxonomy" id="1307"/>
    <lineage>
        <taxon>Bacteria</taxon>
        <taxon>Bacillati</taxon>
        <taxon>Bacillota</taxon>
        <taxon>Bacilli</taxon>
        <taxon>Lactobacillales</taxon>
        <taxon>Streptococcaceae</taxon>
        <taxon>Streptococcus</taxon>
    </lineage>
</organism>
<keyword evidence="1" id="KW-0812">Transmembrane</keyword>
<keyword evidence="1" id="KW-1133">Transmembrane helix</keyword>
<dbReference type="EMBL" id="WNXH01000006">
    <property type="protein sequence ID" value="MYN69596.1"/>
    <property type="molecule type" value="Genomic_DNA"/>
</dbReference>
<feature type="transmembrane region" description="Helical" evidence="1">
    <location>
        <begin position="52"/>
        <end position="80"/>
    </location>
</feature>
<sequence>MPVSNLQRFSQPFCSELCSPYFQPPKVPRTFGASLILIFIEYYFVNSPFQALLMLVASCLVLESTIGYFFVKLGILFLWWR</sequence>
<protein>
    <submittedName>
        <fullName evidence="2">Uncharacterized protein</fullName>
    </submittedName>
</protein>
<dbReference type="Proteomes" id="UP000483765">
    <property type="component" value="Unassembled WGS sequence"/>
</dbReference>
<name>A0A6L8MWY6_STRSU</name>
<evidence type="ECO:0000256" key="1">
    <source>
        <dbReference type="SAM" id="Phobius"/>
    </source>
</evidence>
<reference evidence="2 3" key="1">
    <citation type="submission" date="2019-11" db="EMBL/GenBank/DDBJ databases">
        <title>Divergent Streptococcus suis from cattle.</title>
        <authorList>
            <person name="Williamson C."/>
        </authorList>
    </citation>
    <scope>NUCLEOTIDE SEQUENCE [LARGE SCALE GENOMIC DNA]</scope>
    <source>
        <strain evidence="2 3">10-36905</strain>
    </source>
</reference>
<keyword evidence="1" id="KW-0472">Membrane</keyword>